<dbReference type="Gene3D" id="3.55.50.30">
    <property type="match status" value="1"/>
</dbReference>
<evidence type="ECO:0000256" key="12">
    <source>
        <dbReference type="ARBA" id="ARBA00023170"/>
    </source>
</evidence>
<evidence type="ECO:0000256" key="10">
    <source>
        <dbReference type="ARBA" id="ARBA00023077"/>
    </source>
</evidence>
<evidence type="ECO:0000256" key="15">
    <source>
        <dbReference type="PROSITE-ProRule" id="PRU10144"/>
    </source>
</evidence>
<dbReference type="NCBIfam" id="TIGR01783">
    <property type="entry name" value="TonB-siderophor"/>
    <property type="match status" value="1"/>
</dbReference>
<evidence type="ECO:0000313" key="19">
    <source>
        <dbReference type="Proteomes" id="UP000290849"/>
    </source>
</evidence>
<evidence type="ECO:0000256" key="9">
    <source>
        <dbReference type="ARBA" id="ARBA00023065"/>
    </source>
</evidence>
<keyword evidence="13 14" id="KW-0998">Cell outer membrane</keyword>
<dbReference type="Gene3D" id="2.40.170.20">
    <property type="entry name" value="TonB-dependent receptor, beta-barrel domain"/>
    <property type="match status" value="1"/>
</dbReference>
<keyword evidence="4 14" id="KW-1134">Transmembrane beta strand</keyword>
<keyword evidence="7" id="KW-0732">Signal</keyword>
<evidence type="ECO:0000256" key="5">
    <source>
        <dbReference type="ARBA" id="ARBA00022496"/>
    </source>
</evidence>
<keyword evidence="9" id="KW-0406">Ion transport</keyword>
<reference evidence="18 19" key="1">
    <citation type="journal article" date="2017" name="Int. J. Syst. Evol. Microbiol.">
        <title>Achromobacter aloeverae sp. nov., isolated from the root of Aloe vera (L.) Burm.f.</title>
        <authorList>
            <person name="Kuncharoen N."/>
            <person name="Muramatsu Y."/>
            <person name="Shibata C."/>
            <person name="Kamakura Y."/>
            <person name="Nakagawa Y."/>
            <person name="Tanasupawat S."/>
        </authorList>
    </citation>
    <scope>NUCLEOTIDE SEQUENCE [LARGE SCALE GENOMIC DNA]</scope>
    <source>
        <strain evidence="18 19">AVA-1</strain>
    </source>
</reference>
<organism evidence="18 19">
    <name type="scientific">Achromobacter aloeverae</name>
    <dbReference type="NCBI Taxonomy" id="1750518"/>
    <lineage>
        <taxon>Bacteria</taxon>
        <taxon>Pseudomonadati</taxon>
        <taxon>Pseudomonadota</taxon>
        <taxon>Betaproteobacteria</taxon>
        <taxon>Burkholderiales</taxon>
        <taxon>Alcaligenaceae</taxon>
        <taxon>Achromobacter</taxon>
    </lineage>
</organism>
<dbReference type="InterPro" id="IPR036942">
    <property type="entry name" value="Beta-barrel_TonB_sf"/>
</dbReference>
<dbReference type="InterPro" id="IPR000531">
    <property type="entry name" value="Beta-barrel_TonB"/>
</dbReference>
<feature type="domain" description="Secretin/TonB short N-terminal" evidence="17">
    <location>
        <begin position="107"/>
        <end position="158"/>
    </location>
</feature>
<dbReference type="PROSITE" id="PS52016">
    <property type="entry name" value="TONB_DEPENDENT_REC_3"/>
    <property type="match status" value="1"/>
</dbReference>
<evidence type="ECO:0000256" key="14">
    <source>
        <dbReference type="PROSITE-ProRule" id="PRU01360"/>
    </source>
</evidence>
<dbReference type="InterPro" id="IPR039426">
    <property type="entry name" value="TonB-dep_rcpt-like"/>
</dbReference>
<dbReference type="Pfam" id="PF00593">
    <property type="entry name" value="TonB_dep_Rec_b-barrel"/>
    <property type="match status" value="1"/>
</dbReference>
<keyword evidence="6 14" id="KW-0812">Transmembrane</keyword>
<gene>
    <name evidence="18" type="ORF">C7R54_22390</name>
</gene>
<keyword evidence="8" id="KW-0408">Iron</keyword>
<dbReference type="Pfam" id="PF07715">
    <property type="entry name" value="Plug"/>
    <property type="match status" value="1"/>
</dbReference>
<dbReference type="GO" id="GO:0009279">
    <property type="term" value="C:cell outer membrane"/>
    <property type="evidence" value="ECO:0007669"/>
    <property type="project" value="UniProtKB-SubCell"/>
</dbReference>
<protein>
    <submittedName>
        <fullName evidence="18">TonB-dependent siderophore receptor</fullName>
    </submittedName>
</protein>
<accession>A0A4Q1HEZ9</accession>
<sequence length="844" mass="89614">MGQFRAPRRQSSPAFRQAAVARAIGQAFGRAIGQAFGHAIGQAFGHAFGRVVSGALLAAPLLAATQAVQAQTPPQAQAQVQAPARTYAIPAGTLEEVLGRFGRESGIMLAFKPEVAADRMSPGLRGRYTVQEGLDALLANTGIDATRQGNGSYLLTRPAVPAGAADVTTLPTVTVNASGIANALPEAYPGGKVARGGGLGILGTADIMDTPFSTTNYTREALDDAQARTLADVVQNESSVRMLTASTGFGEDFQVRGFTVSSTDVGLNGLYGLASASRMPAAIMERVEVLKGPGTLMNGMGPSGSVGGNINIVTKRAGEEPLTRVTTTYQSPGQGGAQVDVGRRFGENNEWGIRVNGLYRDGATAIDDGRQQTTLGAVGLDYAGRRLRWSLDAYTQHEDTDNFRPQTGFASTVTDIPSPPSGHANWFPGTKLKLQDSVVATRMEYDVTDNLMVYGAVGYRYGEASQTFPSGPASQTGAMNVLNAYYDSNSNTTSADVGARGKFRTGSIGHTLSLDITRLQQQQSTAYVTGGTRASNLYYPQPLAPITADRQRPSKASDTVLSSIALTDTLSFLDDRILLTGGLRQQRVQLTNFSTATGARTSYYNEDAISPVAGLVVKPWQNVSLYGNFTSGLTRGGIAPTTAANAGEVFPPFKSKQYEAGVKVDWGTVTTTASVFQITRPNSITDPATNIYSFDGEQRNRGLELSAFGEVTEGLRFMASGTFYDATLKKTAGGVNEGNDANGVPNHAYNLGLDWDVPGVTGLSLNGRMIYTSSMYFNAANTMKLPGWTRYDVGARYTTRVMGKPVVFRATIENLFNKTYWLTSGTYATVGAPRTVLLSAQIDF</sequence>
<evidence type="ECO:0000256" key="6">
    <source>
        <dbReference type="ARBA" id="ARBA00022692"/>
    </source>
</evidence>
<dbReference type="Proteomes" id="UP000290849">
    <property type="component" value="Unassembled WGS sequence"/>
</dbReference>
<evidence type="ECO:0000256" key="4">
    <source>
        <dbReference type="ARBA" id="ARBA00022452"/>
    </source>
</evidence>
<dbReference type="InterPro" id="IPR012910">
    <property type="entry name" value="Plug_dom"/>
</dbReference>
<dbReference type="InterPro" id="IPR010105">
    <property type="entry name" value="TonB_sidphr_rcpt"/>
</dbReference>
<evidence type="ECO:0000259" key="17">
    <source>
        <dbReference type="SMART" id="SM00965"/>
    </source>
</evidence>
<evidence type="ECO:0000256" key="8">
    <source>
        <dbReference type="ARBA" id="ARBA00023004"/>
    </source>
</evidence>
<keyword evidence="12 18" id="KW-0675">Receptor</keyword>
<keyword evidence="3 14" id="KW-0813">Transport</keyword>
<keyword evidence="5" id="KW-0410">Iron transport</keyword>
<evidence type="ECO:0000256" key="16">
    <source>
        <dbReference type="RuleBase" id="RU003357"/>
    </source>
</evidence>
<dbReference type="SUPFAM" id="SSF56935">
    <property type="entry name" value="Porins"/>
    <property type="match status" value="1"/>
</dbReference>
<dbReference type="EMBL" id="PYAL01000007">
    <property type="protein sequence ID" value="RXN85245.1"/>
    <property type="molecule type" value="Genomic_DNA"/>
</dbReference>
<evidence type="ECO:0000256" key="11">
    <source>
        <dbReference type="ARBA" id="ARBA00023136"/>
    </source>
</evidence>
<dbReference type="InterPro" id="IPR037066">
    <property type="entry name" value="Plug_dom_sf"/>
</dbReference>
<feature type="short sequence motif" description="TonB C-terminal box" evidence="15">
    <location>
        <begin position="827"/>
        <end position="844"/>
    </location>
</feature>
<dbReference type="CDD" id="cd01347">
    <property type="entry name" value="ligand_gated_channel"/>
    <property type="match status" value="1"/>
</dbReference>
<dbReference type="InterPro" id="IPR010917">
    <property type="entry name" value="TonB_rcpt_CS"/>
</dbReference>
<dbReference type="OrthoDB" id="5346107at2"/>
<name>A0A4Q1HEZ9_9BURK</name>
<evidence type="ECO:0000256" key="13">
    <source>
        <dbReference type="ARBA" id="ARBA00023237"/>
    </source>
</evidence>
<evidence type="ECO:0000256" key="1">
    <source>
        <dbReference type="ARBA" id="ARBA00004571"/>
    </source>
</evidence>
<dbReference type="GO" id="GO:0038023">
    <property type="term" value="F:signaling receptor activity"/>
    <property type="evidence" value="ECO:0007669"/>
    <property type="project" value="InterPro"/>
</dbReference>
<dbReference type="PROSITE" id="PS01156">
    <property type="entry name" value="TONB_DEPENDENT_REC_2"/>
    <property type="match status" value="1"/>
</dbReference>
<evidence type="ECO:0000256" key="7">
    <source>
        <dbReference type="ARBA" id="ARBA00022729"/>
    </source>
</evidence>
<comment type="subcellular location">
    <subcellularLocation>
        <location evidence="1 14">Cell outer membrane</location>
        <topology evidence="1 14">Multi-pass membrane protein</topology>
    </subcellularLocation>
</comment>
<keyword evidence="10 16" id="KW-0798">TonB box</keyword>
<dbReference type="AlphaFoldDB" id="A0A4Q1HEZ9"/>
<comment type="similarity">
    <text evidence="2 14 16">Belongs to the TonB-dependent receptor family.</text>
</comment>
<dbReference type="RefSeq" id="WP_129152729.1">
    <property type="nucleotide sequence ID" value="NZ_JBHSDO010000005.1"/>
</dbReference>
<dbReference type="SMART" id="SM00965">
    <property type="entry name" value="STN"/>
    <property type="match status" value="1"/>
</dbReference>
<dbReference type="PANTHER" id="PTHR32552:SF82">
    <property type="entry name" value="FCUA PROTEIN"/>
    <property type="match status" value="1"/>
</dbReference>
<keyword evidence="19" id="KW-1185">Reference proteome</keyword>
<dbReference type="Gene3D" id="2.170.130.10">
    <property type="entry name" value="TonB-dependent receptor, plug domain"/>
    <property type="match status" value="1"/>
</dbReference>
<proteinExistence type="inferred from homology"/>
<dbReference type="PANTHER" id="PTHR32552">
    <property type="entry name" value="FERRICHROME IRON RECEPTOR-RELATED"/>
    <property type="match status" value="1"/>
</dbReference>
<dbReference type="GO" id="GO:0015344">
    <property type="term" value="F:siderophore uptake transmembrane transporter activity"/>
    <property type="evidence" value="ECO:0007669"/>
    <property type="project" value="TreeGrafter"/>
</dbReference>
<keyword evidence="11 14" id="KW-0472">Membrane</keyword>
<dbReference type="GO" id="GO:0015891">
    <property type="term" value="P:siderophore transport"/>
    <property type="evidence" value="ECO:0007669"/>
    <property type="project" value="InterPro"/>
</dbReference>
<evidence type="ECO:0000256" key="3">
    <source>
        <dbReference type="ARBA" id="ARBA00022448"/>
    </source>
</evidence>
<evidence type="ECO:0000256" key="2">
    <source>
        <dbReference type="ARBA" id="ARBA00009810"/>
    </source>
</evidence>
<comment type="caution">
    <text evidence="18">The sequence shown here is derived from an EMBL/GenBank/DDBJ whole genome shotgun (WGS) entry which is preliminary data.</text>
</comment>
<dbReference type="InterPro" id="IPR011662">
    <property type="entry name" value="Secretin/TonB_short_N"/>
</dbReference>
<evidence type="ECO:0000313" key="18">
    <source>
        <dbReference type="EMBL" id="RXN85245.1"/>
    </source>
</evidence>
<dbReference type="Pfam" id="PF07660">
    <property type="entry name" value="STN"/>
    <property type="match status" value="1"/>
</dbReference>